<evidence type="ECO:0000313" key="2">
    <source>
        <dbReference type="Proteomes" id="UP000075714"/>
    </source>
</evidence>
<accession>A0A150GS82</accession>
<dbReference type="Proteomes" id="UP000075714">
    <property type="component" value="Unassembled WGS sequence"/>
</dbReference>
<dbReference type="InterPro" id="IPR052980">
    <property type="entry name" value="Crinkler_effector"/>
</dbReference>
<gene>
    <name evidence="1" type="ORF">GPECTOR_8g100</name>
</gene>
<proteinExistence type="predicted"/>
<keyword evidence="2" id="KW-1185">Reference proteome</keyword>
<dbReference type="EMBL" id="LSYV01000009">
    <property type="protein sequence ID" value="KXZ52705.1"/>
    <property type="molecule type" value="Genomic_DNA"/>
</dbReference>
<evidence type="ECO:0000313" key="1">
    <source>
        <dbReference type="EMBL" id="KXZ52705.1"/>
    </source>
</evidence>
<dbReference type="AlphaFoldDB" id="A0A150GS82"/>
<comment type="caution">
    <text evidence="1">The sequence shown here is derived from an EMBL/GenBank/DDBJ whole genome shotgun (WGS) entry which is preliminary data.</text>
</comment>
<sequence>MAAPVGYSPEAAAMMKQLRSLEVPESGKVLSLGQGAKHGLYVRKCYPRLFDAVASPIPASTPRGRAVCAPNFVIMGTPGIGKSLLLYYVLLRLLHLPSPPPYVIWEHAMEPGRMYCYKHQTGEVQFGDRSSFWAELRDPNTWYISDGVAPRLNCTARIILLTSSDRQIYEYCYKHQTGEVQFGDRSSFWAELRDPNTWYISDGVAPRLNCTARIILLTSSDRQIYEDMDEMGAKVLCMPLWSFREILDCRREMYEDVPEARAIELHEYYGGVVRYVLEYPSRRPTENLHGLLSRLRNAVSVCDTAQIKLVVGAQGPSSEASDMLLHIVANDDFEEERLRFASHWVAEEVIKKTLTETRATLAGLVNTTMGCLSDLLYEALMRSALPKGGTYTVAPVHLSSLAREKEEEMQLPCCKSTNVFQELEAVAGDKCMEEVYYKPRFADFSVVDSFVRTEATGNLFQMTVGSTEIVDAGALNKKLTAMGMSGKVSRLFFVVPPDIYEDFKLVGAQGRWPPSEQHKLATVTHLYVMKGVFA</sequence>
<protein>
    <submittedName>
        <fullName evidence="1">Uncharacterized protein</fullName>
    </submittedName>
</protein>
<name>A0A150GS82_GONPE</name>
<dbReference type="PANTHER" id="PTHR33129">
    <property type="entry name" value="PROTEIN KINASE DOMAIN-CONTAINING PROTEIN-RELATED"/>
    <property type="match status" value="1"/>
</dbReference>
<dbReference type="PANTHER" id="PTHR33129:SF1">
    <property type="entry name" value="ATP-BINDING PROTEIN"/>
    <property type="match status" value="1"/>
</dbReference>
<organism evidence="1 2">
    <name type="scientific">Gonium pectorale</name>
    <name type="common">Green alga</name>
    <dbReference type="NCBI Taxonomy" id="33097"/>
    <lineage>
        <taxon>Eukaryota</taxon>
        <taxon>Viridiplantae</taxon>
        <taxon>Chlorophyta</taxon>
        <taxon>core chlorophytes</taxon>
        <taxon>Chlorophyceae</taxon>
        <taxon>CS clade</taxon>
        <taxon>Chlamydomonadales</taxon>
        <taxon>Volvocaceae</taxon>
        <taxon>Gonium</taxon>
    </lineage>
</organism>
<dbReference type="OrthoDB" id="19861at2759"/>
<reference evidence="2" key="1">
    <citation type="journal article" date="2016" name="Nat. Commun.">
        <title>The Gonium pectorale genome demonstrates co-option of cell cycle regulation during the evolution of multicellularity.</title>
        <authorList>
            <person name="Hanschen E.R."/>
            <person name="Marriage T.N."/>
            <person name="Ferris P.J."/>
            <person name="Hamaji T."/>
            <person name="Toyoda A."/>
            <person name="Fujiyama A."/>
            <person name="Neme R."/>
            <person name="Noguchi H."/>
            <person name="Minakuchi Y."/>
            <person name="Suzuki M."/>
            <person name="Kawai-Toyooka H."/>
            <person name="Smith D.R."/>
            <person name="Sparks H."/>
            <person name="Anderson J."/>
            <person name="Bakaric R."/>
            <person name="Luria V."/>
            <person name="Karger A."/>
            <person name="Kirschner M.W."/>
            <person name="Durand P.M."/>
            <person name="Michod R.E."/>
            <person name="Nozaki H."/>
            <person name="Olson B.J."/>
        </authorList>
    </citation>
    <scope>NUCLEOTIDE SEQUENCE [LARGE SCALE GENOMIC DNA]</scope>
    <source>
        <strain evidence="2">NIES-2863</strain>
    </source>
</reference>